<feature type="signal peptide" evidence="1">
    <location>
        <begin position="1"/>
        <end position="25"/>
    </location>
</feature>
<accession>A0A9X1MHC0</accession>
<name>A0A9X1MHC0_9BACT</name>
<dbReference type="Gene3D" id="2.60.120.560">
    <property type="entry name" value="Exo-inulinase, domain 1"/>
    <property type="match status" value="1"/>
</dbReference>
<dbReference type="Pfam" id="PF06439">
    <property type="entry name" value="3keto-disac_hyd"/>
    <property type="match status" value="1"/>
</dbReference>
<sequence>MGKFASRLRIAGTALIVLSASVCWSAPFDNAPELSQSKLFNERDLQGWRPTIRCDANELSPQDREVLTELAADDMSVHWQAAFGILQYDGAGKPIETERHFGPCILSFQWKCEPCSSATIGLPGGWSVAIGDADSDGADQRRSSGAIYQGCRRVIKPMRCTDQPLGEWNHMTIRVRSHQVDVWLNGCRIAVVDDIHLDTEGPITLDGGPTPLYFRNVVIEPLKVSSGEPNSQLP</sequence>
<comment type="caution">
    <text evidence="3">The sequence shown here is derived from an EMBL/GenBank/DDBJ whole genome shotgun (WGS) entry which is preliminary data.</text>
</comment>
<evidence type="ECO:0000256" key="1">
    <source>
        <dbReference type="SAM" id="SignalP"/>
    </source>
</evidence>
<dbReference type="AlphaFoldDB" id="A0A9X1MHC0"/>
<gene>
    <name evidence="3" type="ORF">LOC68_00025</name>
</gene>
<proteinExistence type="predicted"/>
<dbReference type="Proteomes" id="UP001139103">
    <property type="component" value="Unassembled WGS sequence"/>
</dbReference>
<dbReference type="GO" id="GO:0016787">
    <property type="term" value="F:hydrolase activity"/>
    <property type="evidence" value="ECO:0007669"/>
    <property type="project" value="InterPro"/>
</dbReference>
<protein>
    <submittedName>
        <fullName evidence="3">DUF1080 domain-containing protein</fullName>
    </submittedName>
</protein>
<feature type="domain" description="3-keto-alpha-glucoside-1,2-lyase/3-keto-2-hydroxy-glucal hydratase" evidence="2">
    <location>
        <begin position="38"/>
        <end position="219"/>
    </location>
</feature>
<dbReference type="RefSeq" id="WP_230214148.1">
    <property type="nucleotide sequence ID" value="NZ_JAJKFT010000001.1"/>
</dbReference>
<evidence type="ECO:0000313" key="3">
    <source>
        <dbReference type="EMBL" id="MCC9626781.1"/>
    </source>
</evidence>
<keyword evidence="1" id="KW-0732">Signal</keyword>
<keyword evidence="4" id="KW-1185">Reference proteome</keyword>
<feature type="chain" id="PRO_5040858018" evidence="1">
    <location>
        <begin position="26"/>
        <end position="234"/>
    </location>
</feature>
<dbReference type="EMBL" id="JAJKFT010000001">
    <property type="protein sequence ID" value="MCC9626781.1"/>
    <property type="molecule type" value="Genomic_DNA"/>
</dbReference>
<organism evidence="3 4">
    <name type="scientific">Blastopirellula sediminis</name>
    <dbReference type="NCBI Taxonomy" id="2894196"/>
    <lineage>
        <taxon>Bacteria</taxon>
        <taxon>Pseudomonadati</taxon>
        <taxon>Planctomycetota</taxon>
        <taxon>Planctomycetia</taxon>
        <taxon>Pirellulales</taxon>
        <taxon>Pirellulaceae</taxon>
        <taxon>Blastopirellula</taxon>
    </lineage>
</organism>
<evidence type="ECO:0000259" key="2">
    <source>
        <dbReference type="Pfam" id="PF06439"/>
    </source>
</evidence>
<reference evidence="3" key="1">
    <citation type="submission" date="2021-11" db="EMBL/GenBank/DDBJ databases">
        <title>Genome sequence.</title>
        <authorList>
            <person name="Sun Q."/>
        </authorList>
    </citation>
    <scope>NUCLEOTIDE SEQUENCE</scope>
    <source>
        <strain evidence="3">JC732</strain>
    </source>
</reference>
<dbReference type="InterPro" id="IPR010496">
    <property type="entry name" value="AL/BT2_dom"/>
</dbReference>
<evidence type="ECO:0000313" key="4">
    <source>
        <dbReference type="Proteomes" id="UP001139103"/>
    </source>
</evidence>